<gene>
    <name evidence="9" type="ORF">BDQ12DRAFT_685420</name>
</gene>
<evidence type="ECO:0000256" key="1">
    <source>
        <dbReference type="ARBA" id="ARBA00001953"/>
    </source>
</evidence>
<evidence type="ECO:0000256" key="6">
    <source>
        <dbReference type="PROSITE-ProRule" id="PRU00409"/>
    </source>
</evidence>
<proteinExistence type="predicted"/>
<dbReference type="InterPro" id="IPR005482">
    <property type="entry name" value="Biotin_COase_C"/>
</dbReference>
<dbReference type="InterPro" id="IPR000089">
    <property type="entry name" value="Biotin_lipoyl"/>
</dbReference>
<dbReference type="SUPFAM" id="SSF52440">
    <property type="entry name" value="PreATP-grasp domain"/>
    <property type="match status" value="1"/>
</dbReference>
<dbReference type="InterPro" id="IPR005479">
    <property type="entry name" value="CPAse_ATP-bd"/>
</dbReference>
<evidence type="ECO:0000256" key="2">
    <source>
        <dbReference type="ARBA" id="ARBA00022598"/>
    </source>
</evidence>
<dbReference type="CDD" id="cd06850">
    <property type="entry name" value="biotinyl_domain"/>
    <property type="match status" value="1"/>
</dbReference>
<keyword evidence="4 6" id="KW-0067">ATP-binding</keyword>
<dbReference type="GO" id="GO:0005524">
    <property type="term" value="F:ATP binding"/>
    <property type="evidence" value="ECO:0007669"/>
    <property type="project" value="UniProtKB-UniRule"/>
</dbReference>
<dbReference type="Pfam" id="PF02786">
    <property type="entry name" value="CPSase_L_D2"/>
    <property type="match status" value="1"/>
</dbReference>
<dbReference type="STRING" id="68775.A0A5C3M7M1"/>
<dbReference type="GO" id="GO:0016874">
    <property type="term" value="F:ligase activity"/>
    <property type="evidence" value="ECO:0007669"/>
    <property type="project" value="UniProtKB-KW"/>
</dbReference>
<organism evidence="9 10">
    <name type="scientific">Crucibulum laeve</name>
    <dbReference type="NCBI Taxonomy" id="68775"/>
    <lineage>
        <taxon>Eukaryota</taxon>
        <taxon>Fungi</taxon>
        <taxon>Dikarya</taxon>
        <taxon>Basidiomycota</taxon>
        <taxon>Agaricomycotina</taxon>
        <taxon>Agaricomycetes</taxon>
        <taxon>Agaricomycetidae</taxon>
        <taxon>Agaricales</taxon>
        <taxon>Agaricineae</taxon>
        <taxon>Nidulariaceae</taxon>
        <taxon>Crucibulum</taxon>
    </lineage>
</organism>
<name>A0A5C3M7M1_9AGAR</name>
<dbReference type="SMART" id="SM00878">
    <property type="entry name" value="Biotin_carb_C"/>
    <property type="match status" value="1"/>
</dbReference>
<dbReference type="GO" id="GO:0046872">
    <property type="term" value="F:metal ion binding"/>
    <property type="evidence" value="ECO:0007669"/>
    <property type="project" value="InterPro"/>
</dbReference>
<dbReference type="InterPro" id="IPR016185">
    <property type="entry name" value="PreATP-grasp_dom_sf"/>
</dbReference>
<evidence type="ECO:0000256" key="4">
    <source>
        <dbReference type="ARBA" id="ARBA00022840"/>
    </source>
</evidence>
<accession>A0A5C3M7M1</accession>
<keyword evidence="9" id="KW-0670">Pyruvate</keyword>
<dbReference type="InterPro" id="IPR011054">
    <property type="entry name" value="Rudment_hybrid_motif"/>
</dbReference>
<dbReference type="Gene3D" id="2.40.50.100">
    <property type="match status" value="1"/>
</dbReference>
<protein>
    <submittedName>
        <fullName evidence="9">Carboxylase:pyruvate/acetyl-coa/propionyl-CoA</fullName>
    </submittedName>
</protein>
<keyword evidence="2" id="KW-0436">Ligase</keyword>
<dbReference type="PANTHER" id="PTHR45007">
    <property type="entry name" value="CARBOXYLASE, PUTATIVE (AFU_ORTHOLOGUE AFUA_5G07570)-RELATED"/>
    <property type="match status" value="1"/>
</dbReference>
<dbReference type="Pfam" id="PF02785">
    <property type="entry name" value="Biotin_carb_C"/>
    <property type="match status" value="1"/>
</dbReference>
<reference evidence="9 10" key="1">
    <citation type="journal article" date="2019" name="Nat. Ecol. Evol.">
        <title>Megaphylogeny resolves global patterns of mushroom evolution.</title>
        <authorList>
            <person name="Varga T."/>
            <person name="Krizsan K."/>
            <person name="Foldi C."/>
            <person name="Dima B."/>
            <person name="Sanchez-Garcia M."/>
            <person name="Sanchez-Ramirez S."/>
            <person name="Szollosi G.J."/>
            <person name="Szarkandi J.G."/>
            <person name="Papp V."/>
            <person name="Albert L."/>
            <person name="Andreopoulos W."/>
            <person name="Angelini C."/>
            <person name="Antonin V."/>
            <person name="Barry K.W."/>
            <person name="Bougher N.L."/>
            <person name="Buchanan P."/>
            <person name="Buyck B."/>
            <person name="Bense V."/>
            <person name="Catcheside P."/>
            <person name="Chovatia M."/>
            <person name="Cooper J."/>
            <person name="Damon W."/>
            <person name="Desjardin D."/>
            <person name="Finy P."/>
            <person name="Geml J."/>
            <person name="Haridas S."/>
            <person name="Hughes K."/>
            <person name="Justo A."/>
            <person name="Karasinski D."/>
            <person name="Kautmanova I."/>
            <person name="Kiss B."/>
            <person name="Kocsube S."/>
            <person name="Kotiranta H."/>
            <person name="LaButti K.M."/>
            <person name="Lechner B.E."/>
            <person name="Liimatainen K."/>
            <person name="Lipzen A."/>
            <person name="Lukacs Z."/>
            <person name="Mihaltcheva S."/>
            <person name="Morgado L.N."/>
            <person name="Niskanen T."/>
            <person name="Noordeloos M.E."/>
            <person name="Ohm R.A."/>
            <person name="Ortiz-Santana B."/>
            <person name="Ovrebo C."/>
            <person name="Racz N."/>
            <person name="Riley R."/>
            <person name="Savchenko A."/>
            <person name="Shiryaev A."/>
            <person name="Soop K."/>
            <person name="Spirin V."/>
            <person name="Szebenyi C."/>
            <person name="Tomsovsky M."/>
            <person name="Tulloss R.E."/>
            <person name="Uehling J."/>
            <person name="Grigoriev I.V."/>
            <person name="Vagvolgyi C."/>
            <person name="Papp T."/>
            <person name="Martin F.M."/>
            <person name="Miettinen O."/>
            <person name="Hibbett D.S."/>
            <person name="Nagy L.G."/>
        </authorList>
    </citation>
    <scope>NUCLEOTIDE SEQUENCE [LARGE SCALE GENOMIC DNA]</scope>
    <source>
        <strain evidence="9 10">CBS 166.37</strain>
    </source>
</reference>
<sequence length="612" mass="66157">MNVDAIIEVAVRTKCTHVHPGYGFLSENPDLSLALAALSGAPITFIGPSHNTLRTASDKMLSHDLATSLGVQVAPGTRVHSAEDVCVFGRTTSYPIMIKALDGGGGRGIRIVESEGGVNEAYSRCLGESPSKQVFAEKALTGPGWKHIEVQVIGDGTGAVNHFWERECSVQRRFQKIVESAPSRLPREAIQPLLVASLKIAAHIKYKGLGTFEYLVNTDSQQWVFLEINPRVQVEHTVTEEISGHDLVRLQLLLFTPSVTLSSLNLITPPPPSRGYAIQLRLTAEDPSKSFQLSPGKIKPQGVIWPAGRGVRIDTWLTFGDNIQENREWTVGTDFDSLLAKIITHAPTFEEANQKALRALRELYFSSSAVKTNRAVLWGVLRHPDWAQGLIDTLWLERELKEVLRLGSERGGEVKGLVSSPKTTSEDFSIGEAGSVGATLLQPGTLFNLTISPTAKSDESNETKHTLTLTSVFHNSFPSLLSGTLLTSFSPQTPYTFSLSQSTSASVHSSGEFELADPNNPLQIVAPMTGKVVEVHPALIAAANGANGKREPVKQGDPIIILSVMKMETVVSAPRDGWVTRIGRGVKVGVVIGEGMLVCVFGEQDAALSSKL</sequence>
<comment type="cofactor">
    <cofactor evidence="1">
        <name>biotin</name>
        <dbReference type="ChEBI" id="CHEBI:57586"/>
    </cofactor>
</comment>
<dbReference type="InterPro" id="IPR001882">
    <property type="entry name" value="Biotin_BS"/>
</dbReference>
<feature type="domain" description="Biotin carboxylation" evidence="8">
    <location>
        <begin position="1"/>
        <end position="401"/>
    </location>
</feature>
<dbReference type="InterPro" id="IPR011764">
    <property type="entry name" value="Biotin_carboxylation_dom"/>
</dbReference>
<dbReference type="AlphaFoldDB" id="A0A5C3M7M1"/>
<keyword evidence="5" id="KW-0092">Biotin</keyword>
<dbReference type="InterPro" id="IPR011053">
    <property type="entry name" value="Single_hybrid_motif"/>
</dbReference>
<dbReference type="PROSITE" id="PS00867">
    <property type="entry name" value="CPSASE_2"/>
    <property type="match status" value="1"/>
</dbReference>
<dbReference type="SUPFAM" id="SSF51246">
    <property type="entry name" value="Rudiment single hybrid motif"/>
    <property type="match status" value="1"/>
</dbReference>
<dbReference type="SUPFAM" id="SSF51230">
    <property type="entry name" value="Single hybrid motif"/>
    <property type="match status" value="1"/>
</dbReference>
<dbReference type="PROSITE" id="PS00188">
    <property type="entry name" value="BIOTIN"/>
    <property type="match status" value="1"/>
</dbReference>
<dbReference type="PROSITE" id="PS50979">
    <property type="entry name" value="BC"/>
    <property type="match status" value="1"/>
</dbReference>
<dbReference type="InterPro" id="IPR011761">
    <property type="entry name" value="ATP-grasp"/>
</dbReference>
<evidence type="ECO:0000259" key="8">
    <source>
        <dbReference type="PROSITE" id="PS50979"/>
    </source>
</evidence>
<dbReference type="OrthoDB" id="196847at2759"/>
<evidence type="ECO:0000256" key="3">
    <source>
        <dbReference type="ARBA" id="ARBA00022741"/>
    </source>
</evidence>
<dbReference type="Pfam" id="PF00364">
    <property type="entry name" value="Biotin_lipoyl"/>
    <property type="match status" value="1"/>
</dbReference>
<dbReference type="SUPFAM" id="SSF56059">
    <property type="entry name" value="Glutathione synthetase ATP-binding domain-like"/>
    <property type="match status" value="1"/>
</dbReference>
<keyword evidence="10" id="KW-1185">Reference proteome</keyword>
<evidence type="ECO:0000256" key="5">
    <source>
        <dbReference type="ARBA" id="ARBA00023267"/>
    </source>
</evidence>
<dbReference type="EMBL" id="ML213609">
    <property type="protein sequence ID" value="TFK37151.1"/>
    <property type="molecule type" value="Genomic_DNA"/>
</dbReference>
<evidence type="ECO:0000259" key="7">
    <source>
        <dbReference type="PROSITE" id="PS50975"/>
    </source>
</evidence>
<dbReference type="InterPro" id="IPR005481">
    <property type="entry name" value="BC-like_N"/>
</dbReference>
<dbReference type="PANTHER" id="PTHR45007:SF1">
    <property type="entry name" value="CARBOXYLASE, PUTATIVE (AFU_ORTHOLOGUE AFUA_5G07570)-RELATED"/>
    <property type="match status" value="1"/>
</dbReference>
<dbReference type="Gene3D" id="3.30.470.20">
    <property type="entry name" value="ATP-grasp fold, B domain"/>
    <property type="match status" value="1"/>
</dbReference>
<dbReference type="PROSITE" id="PS50975">
    <property type="entry name" value="ATP_GRASP"/>
    <property type="match status" value="1"/>
</dbReference>
<evidence type="ECO:0000313" key="10">
    <source>
        <dbReference type="Proteomes" id="UP000308652"/>
    </source>
</evidence>
<keyword evidence="3 6" id="KW-0547">Nucleotide-binding</keyword>
<dbReference type="Pfam" id="PF00289">
    <property type="entry name" value="Biotin_carb_N"/>
    <property type="match status" value="1"/>
</dbReference>
<feature type="domain" description="ATP-grasp" evidence="7">
    <location>
        <begin position="63"/>
        <end position="256"/>
    </location>
</feature>
<dbReference type="Proteomes" id="UP000308652">
    <property type="component" value="Unassembled WGS sequence"/>
</dbReference>
<evidence type="ECO:0000313" key="9">
    <source>
        <dbReference type="EMBL" id="TFK37151.1"/>
    </source>
</evidence>